<feature type="domain" description="Ribosome maturation factor RimP C-terminal" evidence="5">
    <location>
        <begin position="89"/>
        <end position="150"/>
    </location>
</feature>
<dbReference type="GO" id="GO:0000028">
    <property type="term" value="P:ribosomal small subunit assembly"/>
    <property type="evidence" value="ECO:0007669"/>
    <property type="project" value="TreeGrafter"/>
</dbReference>
<dbReference type="PANTHER" id="PTHR33867:SF1">
    <property type="entry name" value="RIBOSOME MATURATION FACTOR RIMP"/>
    <property type="match status" value="1"/>
</dbReference>
<dbReference type="HAMAP" id="MF_01077">
    <property type="entry name" value="RimP"/>
    <property type="match status" value="1"/>
</dbReference>
<dbReference type="Gene3D" id="3.30.300.70">
    <property type="entry name" value="RimP-like superfamily, N-terminal"/>
    <property type="match status" value="1"/>
</dbReference>
<dbReference type="NCBIfam" id="NF000935">
    <property type="entry name" value="PRK00092.3-3"/>
    <property type="match status" value="1"/>
</dbReference>
<reference evidence="6 7" key="1">
    <citation type="journal article" date="2020" name="Microb. Ecol.">
        <title>Ecogenomics of the Marine Benthic Filamentous Cyanobacterium Adonisia.</title>
        <authorList>
            <person name="Walter J.M."/>
            <person name="Coutinho F.H."/>
            <person name="Leomil L."/>
            <person name="Hargreaves P.I."/>
            <person name="Campeao M.E."/>
            <person name="Vieira V.V."/>
            <person name="Silva B.S."/>
            <person name="Fistarol G.O."/>
            <person name="Salomon P.S."/>
            <person name="Sawabe T."/>
            <person name="Mino S."/>
            <person name="Hosokawa M."/>
            <person name="Miyashita H."/>
            <person name="Maruyama F."/>
            <person name="van Verk M.C."/>
            <person name="Dutilh B.E."/>
            <person name="Thompson C.C."/>
            <person name="Thompson F.L."/>
        </authorList>
    </citation>
    <scope>NUCLEOTIDE SEQUENCE [LARGE SCALE GENOMIC DNA]</scope>
    <source>
        <strain evidence="6 7">CCMR0082</strain>
    </source>
</reference>
<comment type="subcellular location">
    <subcellularLocation>
        <location evidence="3">Cytoplasm</location>
    </subcellularLocation>
</comment>
<evidence type="ECO:0000256" key="3">
    <source>
        <dbReference type="HAMAP-Rule" id="MF_01077"/>
    </source>
</evidence>
<dbReference type="RefSeq" id="WP_163668149.1">
    <property type="nucleotide sequence ID" value="NZ_QZCE01000002.1"/>
</dbReference>
<evidence type="ECO:0000256" key="2">
    <source>
        <dbReference type="ARBA" id="ARBA00022517"/>
    </source>
</evidence>
<comment type="caution">
    <text evidence="6">The sequence shown here is derived from an EMBL/GenBank/DDBJ whole genome shotgun (WGS) entry which is preliminary data.</text>
</comment>
<dbReference type="Proteomes" id="UP000473574">
    <property type="component" value="Unassembled WGS sequence"/>
</dbReference>
<dbReference type="InterPro" id="IPR028998">
    <property type="entry name" value="RimP_C"/>
</dbReference>
<dbReference type="Gene3D" id="2.30.30.180">
    <property type="entry name" value="Ribosome maturation factor RimP, C-terminal domain"/>
    <property type="match status" value="1"/>
</dbReference>
<dbReference type="InterPro" id="IPR035956">
    <property type="entry name" value="RimP_N_sf"/>
</dbReference>
<dbReference type="PANTHER" id="PTHR33867">
    <property type="entry name" value="RIBOSOME MATURATION FACTOR RIMP"/>
    <property type="match status" value="1"/>
</dbReference>
<dbReference type="SUPFAM" id="SSF75420">
    <property type="entry name" value="YhbC-like, N-terminal domain"/>
    <property type="match status" value="1"/>
</dbReference>
<keyword evidence="1 3" id="KW-0963">Cytoplasm</keyword>
<sequence>MAHPVIPQVLEIAAPIATDLGLEVVGAVFQTNHNPPVLRIDVRNLTQDDTSLNDCEKMSIALGEALETSNTLPDAYVLEVSSPGVSDQLQTDRDFIVFKGFAIEITLHTPHKGKKVWIGTLLERTESKLAISQRGRRVAIPNELVEAVQLSNQVEA</sequence>
<dbReference type="Pfam" id="PF17384">
    <property type="entry name" value="DUF150_C"/>
    <property type="match status" value="1"/>
</dbReference>
<dbReference type="Pfam" id="PF02576">
    <property type="entry name" value="RimP_N"/>
    <property type="match status" value="1"/>
</dbReference>
<evidence type="ECO:0000313" key="7">
    <source>
        <dbReference type="Proteomes" id="UP000473574"/>
    </source>
</evidence>
<gene>
    <name evidence="3 6" type="primary">rimP</name>
    <name evidence="6" type="ORF">D0962_26190</name>
</gene>
<accession>A0A6M0SEY0</accession>
<dbReference type="GO" id="GO:0005829">
    <property type="term" value="C:cytosol"/>
    <property type="evidence" value="ECO:0007669"/>
    <property type="project" value="TreeGrafter"/>
</dbReference>
<evidence type="ECO:0000259" key="5">
    <source>
        <dbReference type="Pfam" id="PF17384"/>
    </source>
</evidence>
<organism evidence="6 7">
    <name type="scientific">Adonisia turfae CCMR0082</name>
    <dbReference type="NCBI Taxonomy" id="2304604"/>
    <lineage>
        <taxon>Bacteria</taxon>
        <taxon>Bacillati</taxon>
        <taxon>Cyanobacteriota</taxon>
        <taxon>Adonisia</taxon>
        <taxon>Adonisia turfae</taxon>
    </lineage>
</organism>
<dbReference type="EMBL" id="QZCE01000002">
    <property type="protein sequence ID" value="NEZ66212.1"/>
    <property type="molecule type" value="Genomic_DNA"/>
</dbReference>
<dbReference type="SUPFAM" id="SSF74942">
    <property type="entry name" value="YhbC-like, C-terminal domain"/>
    <property type="match status" value="1"/>
</dbReference>
<dbReference type="InterPro" id="IPR028989">
    <property type="entry name" value="RimP_N"/>
</dbReference>
<evidence type="ECO:0000259" key="4">
    <source>
        <dbReference type="Pfam" id="PF02576"/>
    </source>
</evidence>
<keyword evidence="2 3" id="KW-0690">Ribosome biogenesis</keyword>
<feature type="domain" description="Ribosome maturation factor RimP N-terminal" evidence="4">
    <location>
        <begin position="13"/>
        <end position="85"/>
    </location>
</feature>
<dbReference type="InterPro" id="IPR003728">
    <property type="entry name" value="Ribosome_maturation_RimP"/>
</dbReference>
<name>A0A6M0SEY0_9CYAN</name>
<evidence type="ECO:0000313" key="6">
    <source>
        <dbReference type="EMBL" id="NEZ66212.1"/>
    </source>
</evidence>
<dbReference type="AlphaFoldDB" id="A0A6M0SEY0"/>
<evidence type="ECO:0000256" key="1">
    <source>
        <dbReference type="ARBA" id="ARBA00022490"/>
    </source>
</evidence>
<comment type="similarity">
    <text evidence="3">Belongs to the RimP family.</text>
</comment>
<proteinExistence type="inferred from homology"/>
<dbReference type="GO" id="GO:0006412">
    <property type="term" value="P:translation"/>
    <property type="evidence" value="ECO:0007669"/>
    <property type="project" value="TreeGrafter"/>
</dbReference>
<comment type="function">
    <text evidence="3">Required for maturation of 30S ribosomal subunits.</text>
</comment>
<protein>
    <recommendedName>
        <fullName evidence="3">Ribosome maturation factor RimP</fullName>
    </recommendedName>
</protein>
<dbReference type="InterPro" id="IPR036847">
    <property type="entry name" value="RimP_C_sf"/>
</dbReference>